<dbReference type="EMBL" id="JAAZON010000316">
    <property type="protein sequence ID" value="NMC62935.1"/>
    <property type="molecule type" value="Genomic_DNA"/>
</dbReference>
<organism evidence="1 2">
    <name type="scientific">SAR324 cluster bacterium</name>
    <dbReference type="NCBI Taxonomy" id="2024889"/>
    <lineage>
        <taxon>Bacteria</taxon>
        <taxon>Deltaproteobacteria</taxon>
        <taxon>SAR324 cluster</taxon>
    </lineage>
</organism>
<dbReference type="Proteomes" id="UP000524246">
    <property type="component" value="Unassembled WGS sequence"/>
</dbReference>
<comment type="caution">
    <text evidence="1">The sequence shown here is derived from an EMBL/GenBank/DDBJ whole genome shotgun (WGS) entry which is preliminary data.</text>
</comment>
<proteinExistence type="predicted"/>
<sequence length="110" mass="12248">MESKGQLEKKENFFEKFGLEVTSGEVEVGQTYPIYGMITKIISEEPGDVQVEINFSIIASMAIPDLAKIELLKERAFEPGIFVSTVKSKETGIKVDCSTVVFGKRQHFNA</sequence>
<accession>A0A7X9IJS0</accession>
<name>A0A7X9IJS0_9DELT</name>
<evidence type="ECO:0000313" key="1">
    <source>
        <dbReference type="EMBL" id="NMC62935.1"/>
    </source>
</evidence>
<gene>
    <name evidence="1" type="ORF">GYA55_07175</name>
</gene>
<reference evidence="1 2" key="1">
    <citation type="journal article" date="2020" name="Biotechnol. Biofuels">
        <title>New insights from the biogas microbiome by comprehensive genome-resolved metagenomics of nearly 1600 species originating from multiple anaerobic digesters.</title>
        <authorList>
            <person name="Campanaro S."/>
            <person name="Treu L."/>
            <person name="Rodriguez-R L.M."/>
            <person name="Kovalovszki A."/>
            <person name="Ziels R.M."/>
            <person name="Maus I."/>
            <person name="Zhu X."/>
            <person name="Kougias P.G."/>
            <person name="Basile A."/>
            <person name="Luo G."/>
            <person name="Schluter A."/>
            <person name="Konstantinidis K.T."/>
            <person name="Angelidaki I."/>
        </authorList>
    </citation>
    <scope>NUCLEOTIDE SEQUENCE [LARGE SCALE GENOMIC DNA]</scope>
    <source>
        <strain evidence="1">AS27yjCOA_65</strain>
    </source>
</reference>
<evidence type="ECO:0000313" key="2">
    <source>
        <dbReference type="Proteomes" id="UP000524246"/>
    </source>
</evidence>
<protein>
    <submittedName>
        <fullName evidence="1">Uncharacterized protein</fullName>
    </submittedName>
</protein>
<dbReference type="AlphaFoldDB" id="A0A7X9IJS0"/>